<keyword evidence="2" id="KW-0560">Oxidoreductase</keyword>
<dbReference type="PANTHER" id="PTHR36151:SF3">
    <property type="entry name" value="ER-BOUND OXYGENASE MPAB_MPAB'_RUBBER OXYGENASE CATALYTIC DOMAIN-CONTAINING PROTEIN"/>
    <property type="match status" value="1"/>
</dbReference>
<dbReference type="Proteomes" id="UP001174209">
    <property type="component" value="Unassembled WGS sequence"/>
</dbReference>
<comment type="caution">
    <text evidence="2">The sequence shown here is derived from an EMBL/GenBank/DDBJ whole genome shotgun (WGS) entry which is preliminary data.</text>
</comment>
<sequence length="291" mass="31197">MKGLGRFFPQAPAPGTTGDPGIFGPGSAAWRIARERAIFAGGPAALLLQLAHPLVAEGVRAHSGFATDPLQRLRGTLDAVLTVSFGDQAQVRSAAAYVARKHRPVRGTLPEPSASLPAGTPYSADHPELALWVFSTLVWSALEVTDGFLRAVPAGERDAYYQDMKRMAHLFGVPDALLPEDYTALERYVEHQVGATLDVGSTARTIAGQILAPDPPLLPLPLRPVPSVLAAGVLPPSLREAYGLPWGRREQSSFAAIRRTTRLAAPLLPARVRYWPHYAVALDRLRAASDG</sequence>
<accession>A0ABT8JW52</accession>
<proteinExistence type="predicted"/>
<keyword evidence="3" id="KW-1185">Reference proteome</keyword>
<dbReference type="InterPro" id="IPR018713">
    <property type="entry name" value="MPAB/Lcp_cat_dom"/>
</dbReference>
<name>A0ABT8JW52_9MICC</name>
<gene>
    <name evidence="2" type="ORF">P5G52_00680</name>
</gene>
<dbReference type="EC" id="1.-.-.-" evidence="2"/>
<dbReference type="RefSeq" id="WP_301224071.1">
    <property type="nucleotide sequence ID" value="NZ_JAROCG010000001.1"/>
</dbReference>
<dbReference type="PANTHER" id="PTHR36151">
    <property type="entry name" value="BLR2777 PROTEIN"/>
    <property type="match status" value="1"/>
</dbReference>
<organism evidence="2 3">
    <name type="scientific">Arthrobacter burdickii</name>
    <dbReference type="NCBI Taxonomy" id="3035920"/>
    <lineage>
        <taxon>Bacteria</taxon>
        <taxon>Bacillati</taxon>
        <taxon>Actinomycetota</taxon>
        <taxon>Actinomycetes</taxon>
        <taxon>Micrococcales</taxon>
        <taxon>Micrococcaceae</taxon>
        <taxon>Arthrobacter</taxon>
    </lineage>
</organism>
<protein>
    <submittedName>
        <fullName evidence="2">Oxygenase MpaB family protein</fullName>
        <ecNumber evidence="2">1.-.-.-</ecNumber>
    </submittedName>
</protein>
<dbReference type="Pfam" id="PF09995">
    <property type="entry name" value="MPAB_Lcp_cat"/>
    <property type="match status" value="1"/>
</dbReference>
<evidence type="ECO:0000259" key="1">
    <source>
        <dbReference type="Pfam" id="PF09995"/>
    </source>
</evidence>
<feature type="domain" description="ER-bound oxygenase mpaB/mpaB'/Rubber oxygenase catalytic" evidence="1">
    <location>
        <begin position="30"/>
        <end position="262"/>
    </location>
</feature>
<evidence type="ECO:0000313" key="3">
    <source>
        <dbReference type="Proteomes" id="UP001174209"/>
    </source>
</evidence>
<evidence type="ECO:0000313" key="2">
    <source>
        <dbReference type="EMBL" id="MDN4609375.1"/>
    </source>
</evidence>
<dbReference type="EMBL" id="JAROCG010000001">
    <property type="protein sequence ID" value="MDN4609375.1"/>
    <property type="molecule type" value="Genomic_DNA"/>
</dbReference>
<reference evidence="2" key="1">
    <citation type="submission" date="2023-06" db="EMBL/GenBank/DDBJ databases">
        <title>MT1 and MT2 Draft Genomes of Novel Species.</title>
        <authorList>
            <person name="Venkateswaran K."/>
        </authorList>
    </citation>
    <scope>NUCLEOTIDE SEQUENCE</scope>
    <source>
        <strain evidence="2">IIF3SC-B10</strain>
    </source>
</reference>
<dbReference type="GO" id="GO:0016491">
    <property type="term" value="F:oxidoreductase activity"/>
    <property type="evidence" value="ECO:0007669"/>
    <property type="project" value="UniProtKB-KW"/>
</dbReference>